<dbReference type="KEGG" id="abri:DFR85_06115"/>
<dbReference type="OrthoDB" id="211309at2157"/>
<dbReference type="Proteomes" id="UP000248044">
    <property type="component" value="Chromosome"/>
</dbReference>
<dbReference type="GeneID" id="36831713"/>
<dbReference type="EMBL" id="CP029289">
    <property type="protein sequence ID" value="AWR95925.1"/>
    <property type="molecule type" value="Genomic_DNA"/>
</dbReference>
<dbReference type="InterPro" id="IPR008792">
    <property type="entry name" value="PQQD"/>
</dbReference>
<dbReference type="Gene3D" id="1.10.10.1150">
    <property type="entry name" value="Coenzyme PQQ synthesis protein D (PqqD)"/>
    <property type="match status" value="1"/>
</dbReference>
<dbReference type="InterPro" id="IPR041881">
    <property type="entry name" value="PqqD_sf"/>
</dbReference>
<name>A0A2U9IIX2_9CREN</name>
<reference evidence="1 2" key="1">
    <citation type="submission" date="2018-05" db="EMBL/GenBank/DDBJ databases">
        <title>Complete Genome Sequences of Extremely Thermoacidophilic, Metal-Mobilizing Type-Strain Members of the Archaeal Family Sulfolobaceae: Acidianus brierleyi DSM-1651T, Acidianus sulfidivorans DSM-18786T, Metallosphaera hakonensis DSM-7519T, and Metallosphaera prunae DSM-10039T.</title>
        <authorList>
            <person name="Counts J.A."/>
            <person name="Kelly R.M."/>
        </authorList>
    </citation>
    <scope>NUCLEOTIDE SEQUENCE [LARGE SCALE GENOMIC DNA]</scope>
    <source>
        <strain evidence="1 2">DSM 1651</strain>
    </source>
</reference>
<keyword evidence="2" id="KW-1185">Reference proteome</keyword>
<organism evidence="1 2">
    <name type="scientific">Acidianus brierleyi</name>
    <dbReference type="NCBI Taxonomy" id="41673"/>
    <lineage>
        <taxon>Archaea</taxon>
        <taxon>Thermoproteota</taxon>
        <taxon>Thermoprotei</taxon>
        <taxon>Sulfolobales</taxon>
        <taxon>Sulfolobaceae</taxon>
        <taxon>Acidianus</taxon>
    </lineage>
</organism>
<dbReference type="RefSeq" id="WP_110271803.1">
    <property type="nucleotide sequence ID" value="NZ_CP029289.2"/>
</dbReference>
<dbReference type="AlphaFoldDB" id="A0A2U9IIX2"/>
<dbReference type="Pfam" id="PF05402">
    <property type="entry name" value="PqqD"/>
    <property type="match status" value="1"/>
</dbReference>
<evidence type="ECO:0000313" key="1">
    <source>
        <dbReference type="EMBL" id="AWR95925.1"/>
    </source>
</evidence>
<protein>
    <submittedName>
        <fullName evidence="1">PqqD family protein</fullName>
    </submittedName>
</protein>
<gene>
    <name evidence="1" type="ORF">DFR85_06115</name>
</gene>
<proteinExistence type="predicted"/>
<sequence length="93" mass="10624">MSYDDIKDKKPMKKGEVVDKAENGENYIIKLEEDKVYEVAPIAFYVWNMCDGEKTVTEILDEISKEANLETSQIRDPIVTVLEQLQEAALISL</sequence>
<accession>A0A2U9IIX2</accession>
<evidence type="ECO:0000313" key="2">
    <source>
        <dbReference type="Proteomes" id="UP000248044"/>
    </source>
</evidence>